<dbReference type="PANTHER" id="PTHR46797:SF24">
    <property type="entry name" value="DNA-BINDING PHAGE PROTEIN"/>
    <property type="match status" value="1"/>
</dbReference>
<keyword evidence="4" id="KW-1185">Reference proteome</keyword>
<dbReference type="SUPFAM" id="SSF47413">
    <property type="entry name" value="lambda repressor-like DNA-binding domains"/>
    <property type="match status" value="1"/>
</dbReference>
<organism evidence="3 4">
    <name type="scientific">Marivirga atlantica</name>
    <dbReference type="NCBI Taxonomy" id="1548457"/>
    <lineage>
        <taxon>Bacteria</taxon>
        <taxon>Pseudomonadati</taxon>
        <taxon>Bacteroidota</taxon>
        <taxon>Cytophagia</taxon>
        <taxon>Cytophagales</taxon>
        <taxon>Marivirgaceae</taxon>
        <taxon>Marivirga</taxon>
    </lineage>
</organism>
<dbReference type="EMBL" id="JAERQG010000001">
    <property type="protein sequence ID" value="MBL0764348.1"/>
    <property type="molecule type" value="Genomic_DNA"/>
</dbReference>
<dbReference type="InterPro" id="IPR010982">
    <property type="entry name" value="Lambda_DNA-bd_dom_sf"/>
</dbReference>
<dbReference type="InterPro" id="IPR050807">
    <property type="entry name" value="TransReg_Diox_bact_type"/>
</dbReference>
<feature type="domain" description="HTH cro/C1-type" evidence="2">
    <location>
        <begin position="6"/>
        <end position="60"/>
    </location>
</feature>
<dbReference type="PROSITE" id="PS50943">
    <property type="entry name" value="HTH_CROC1"/>
    <property type="match status" value="1"/>
</dbReference>
<keyword evidence="1" id="KW-0238">DNA-binding</keyword>
<dbReference type="RefSeq" id="WP_201917840.1">
    <property type="nucleotide sequence ID" value="NZ_JAERQG010000001.1"/>
</dbReference>
<dbReference type="SMART" id="SM00530">
    <property type="entry name" value="HTH_XRE"/>
    <property type="match status" value="1"/>
</dbReference>
<dbReference type="CDD" id="cd00093">
    <property type="entry name" value="HTH_XRE"/>
    <property type="match status" value="1"/>
</dbReference>
<dbReference type="Pfam" id="PF01381">
    <property type="entry name" value="HTH_3"/>
    <property type="match status" value="1"/>
</dbReference>
<proteinExistence type="predicted"/>
<dbReference type="Proteomes" id="UP000642920">
    <property type="component" value="Unassembled WGS sequence"/>
</dbReference>
<dbReference type="Gene3D" id="1.10.260.40">
    <property type="entry name" value="lambda repressor-like DNA-binding domains"/>
    <property type="match status" value="1"/>
</dbReference>
<dbReference type="PANTHER" id="PTHR46797">
    <property type="entry name" value="HTH-TYPE TRANSCRIPTIONAL REGULATOR"/>
    <property type="match status" value="1"/>
</dbReference>
<reference evidence="3" key="1">
    <citation type="submission" date="2021-01" db="EMBL/GenBank/DDBJ databases">
        <title>Marivirga sp. nov., isolated from intertidal surface sediments.</title>
        <authorList>
            <person name="Zhang M."/>
        </authorList>
    </citation>
    <scope>NUCLEOTIDE SEQUENCE</scope>
    <source>
        <strain evidence="3">SM1354</strain>
    </source>
</reference>
<dbReference type="GO" id="GO:0003677">
    <property type="term" value="F:DNA binding"/>
    <property type="evidence" value="ECO:0007669"/>
    <property type="project" value="UniProtKB-KW"/>
</dbReference>
<comment type="caution">
    <text evidence="3">The sequence shown here is derived from an EMBL/GenBank/DDBJ whole genome shotgun (WGS) entry which is preliminary data.</text>
</comment>
<evidence type="ECO:0000313" key="4">
    <source>
        <dbReference type="Proteomes" id="UP000642920"/>
    </source>
</evidence>
<evidence type="ECO:0000313" key="3">
    <source>
        <dbReference type="EMBL" id="MBL0764348.1"/>
    </source>
</evidence>
<protein>
    <submittedName>
        <fullName evidence="3">Helix-turn-helix domain-containing protein</fullName>
    </submittedName>
</protein>
<dbReference type="AlphaFoldDB" id="A0A937ADP3"/>
<dbReference type="InterPro" id="IPR001387">
    <property type="entry name" value="Cro/C1-type_HTH"/>
</dbReference>
<dbReference type="GO" id="GO:0003700">
    <property type="term" value="F:DNA-binding transcription factor activity"/>
    <property type="evidence" value="ECO:0007669"/>
    <property type="project" value="TreeGrafter"/>
</dbReference>
<gene>
    <name evidence="3" type="ORF">JKP34_03730</name>
</gene>
<evidence type="ECO:0000259" key="2">
    <source>
        <dbReference type="PROSITE" id="PS50943"/>
    </source>
</evidence>
<name>A0A937ADP3_9BACT</name>
<dbReference type="GO" id="GO:0005829">
    <property type="term" value="C:cytosol"/>
    <property type="evidence" value="ECO:0007669"/>
    <property type="project" value="TreeGrafter"/>
</dbReference>
<evidence type="ECO:0000256" key="1">
    <source>
        <dbReference type="ARBA" id="ARBA00023125"/>
    </source>
</evidence>
<sequence length="169" mass="19400">MIGKNLRYLRDKKGLSQTALAEALDLKRGNISSYEKELAQPSIQSLIRISAYFDVSVEDLVKRDLSVEVIKEENLLEKFSHHTIVQNLKGKLSQFATAHSEEKVEKLKSQNKEIAKMIEGFQAFHEYRMKNFSMKKSDIESLSHDYKNLLSLVDTLLKANSDLIKLAER</sequence>
<accession>A0A937ADP3</accession>